<feature type="transmembrane region" description="Helical" evidence="1">
    <location>
        <begin position="7"/>
        <end position="24"/>
    </location>
</feature>
<organism evidence="2 3">
    <name type="scientific">Candidatus Methanofastidiosum methylothiophilum</name>
    <dbReference type="NCBI Taxonomy" id="1705564"/>
    <lineage>
        <taxon>Archaea</taxon>
        <taxon>Methanobacteriati</taxon>
        <taxon>Methanobacteriota</taxon>
        <taxon>Stenosarchaea group</taxon>
        <taxon>Candidatus Methanofastidiosia</taxon>
        <taxon>Candidatus Methanofastidiosales</taxon>
        <taxon>Candidatus Methanofastidiosaceae</taxon>
        <taxon>Candidatus Methanofastidiosum</taxon>
    </lineage>
</organism>
<dbReference type="EMBL" id="LNGC01000008">
    <property type="protein sequence ID" value="KYC53250.1"/>
    <property type="molecule type" value="Genomic_DNA"/>
</dbReference>
<keyword evidence="1" id="KW-0812">Transmembrane</keyword>
<evidence type="ECO:0000313" key="3">
    <source>
        <dbReference type="Proteomes" id="UP000075398"/>
    </source>
</evidence>
<dbReference type="AlphaFoldDB" id="A0A150J7Q0"/>
<evidence type="ECO:0000256" key="1">
    <source>
        <dbReference type="SAM" id="Phobius"/>
    </source>
</evidence>
<dbReference type="Proteomes" id="UP000075398">
    <property type="component" value="Unassembled WGS sequence"/>
</dbReference>
<keyword evidence="1" id="KW-1133">Transmembrane helix</keyword>
<evidence type="ECO:0000313" key="2">
    <source>
        <dbReference type="EMBL" id="KYC53250.1"/>
    </source>
</evidence>
<protein>
    <submittedName>
        <fullName evidence="2">Uncharacterized protein</fullName>
    </submittedName>
</protein>
<name>A0A150J7Q0_9EURY</name>
<comment type="caution">
    <text evidence="2">The sequence shown here is derived from an EMBL/GenBank/DDBJ whole genome shotgun (WGS) entry which is preliminary data.</text>
</comment>
<accession>A0A150J7Q0</accession>
<dbReference type="PROSITE" id="PS51257">
    <property type="entry name" value="PROKAR_LIPOPROTEIN"/>
    <property type="match status" value="1"/>
</dbReference>
<gene>
    <name evidence="2" type="ORF">AMQ22_00361</name>
</gene>
<proteinExistence type="predicted"/>
<reference evidence="2 3" key="1">
    <citation type="journal article" date="2016" name="ISME J.">
        <title>Chasing the elusive Euryarchaeota class WSA2: genomes reveal a uniquely fastidious methyl-reducing methanogen.</title>
        <authorList>
            <person name="Nobu M.K."/>
            <person name="Narihiro T."/>
            <person name="Kuroda K."/>
            <person name="Mei R."/>
            <person name="Liu W.T."/>
        </authorList>
    </citation>
    <scope>NUCLEOTIDE SEQUENCE [LARGE SCALE GENOMIC DNA]</scope>
    <source>
        <strain evidence="2">U1lsi0528_Bin055</strain>
    </source>
</reference>
<dbReference type="STRING" id="1705564.APG08_00728"/>
<sequence>MVIINKILTYSTLAILIISIFSVGCTTQDSDLDEYEAKLTIDEFEKAKGIVGEAYVNQKINEGKIKRVGDFYYIDLAFKGSKRYFDFNMLVIDPLTERGLVSDLKTPENLDYCRNYLKYRGFPEDQKNSILNNLISKDSFSKTTLNEIILSVITTQAQSKERQELYNSYLKKLPPTVSDFMQIKFPQPSTDAINLADLFLKIFEKNKFLVDNVAQSDFEYNMTSSSITLIMQNPFEKSFYIDEGKDGILDKWSRYISGSLSEEYWNLDKQNGFEVKKIYNYDAQVWRNFSNFEKEYRNTGEYPITTDFYKECVLYDYKKDGEYGIIIGVIIGPYVYKHYGADKYYPFEAVIDFYGDKTNISDINFLYDQFGIRNKGWIYIDADLPLTEATDAKIEEKGKILDDVVRLLMDQKILIPTVPEDRPNAPAIDIN</sequence>
<keyword evidence="1" id="KW-0472">Membrane</keyword>